<protein>
    <submittedName>
        <fullName evidence="2">Collagen triple helix repeat protein</fullName>
    </submittedName>
</protein>
<dbReference type="InterPro" id="IPR008160">
    <property type="entry name" value="Collagen"/>
</dbReference>
<evidence type="ECO:0000313" key="2">
    <source>
        <dbReference type="EMBL" id="RKQ86834.1"/>
    </source>
</evidence>
<gene>
    <name evidence="2" type="ORF">C8N24_4849</name>
</gene>
<organism evidence="2 3">
    <name type="scientific">Solirubrobacter pauli</name>
    <dbReference type="NCBI Taxonomy" id="166793"/>
    <lineage>
        <taxon>Bacteria</taxon>
        <taxon>Bacillati</taxon>
        <taxon>Actinomycetota</taxon>
        <taxon>Thermoleophilia</taxon>
        <taxon>Solirubrobacterales</taxon>
        <taxon>Solirubrobacteraceae</taxon>
        <taxon>Solirubrobacter</taxon>
    </lineage>
</organism>
<dbReference type="Pfam" id="PF01391">
    <property type="entry name" value="Collagen"/>
    <property type="match status" value="1"/>
</dbReference>
<sequence length="256" mass="25295">MHRLSAHLRGNAVGYVALFIALGGSSYAAVRLAPNSVTTTTIAKRAVTNAKLAPNSVTSGNVKNGSLTASDFKAGTFLQGIKGDTGSAGADGDRGFDGLQGPQGEPGPQGVQGVPGGKGDPGHDGSASVAVRARGTGAVTAKNGAQTSVPLTGATWTQGAGQVNLVVGSVDLTVPSGCTGSLGNNVIFSVDGQATTVAIAPLVPAGRITMPIVVGTLSEPDNDTPRTVTASFANSCAQAGQDYTVHGVKLDVLAFG</sequence>
<dbReference type="AlphaFoldDB" id="A0A660L0T4"/>
<comment type="caution">
    <text evidence="2">The sequence shown here is derived from an EMBL/GenBank/DDBJ whole genome shotgun (WGS) entry which is preliminary data.</text>
</comment>
<dbReference type="Proteomes" id="UP000278962">
    <property type="component" value="Unassembled WGS sequence"/>
</dbReference>
<reference evidence="2 3" key="1">
    <citation type="submission" date="2018-10" db="EMBL/GenBank/DDBJ databases">
        <title>Genomic Encyclopedia of Archaeal and Bacterial Type Strains, Phase II (KMG-II): from individual species to whole genera.</title>
        <authorList>
            <person name="Goeker M."/>
        </authorList>
    </citation>
    <scope>NUCLEOTIDE SEQUENCE [LARGE SCALE GENOMIC DNA]</scope>
    <source>
        <strain evidence="2 3">DSM 14954</strain>
    </source>
</reference>
<keyword evidence="2" id="KW-0176">Collagen</keyword>
<accession>A0A660L0T4</accession>
<evidence type="ECO:0000313" key="3">
    <source>
        <dbReference type="Proteomes" id="UP000278962"/>
    </source>
</evidence>
<dbReference type="RefSeq" id="WP_170179366.1">
    <property type="nucleotide sequence ID" value="NZ_RBIL01000002.1"/>
</dbReference>
<dbReference type="EMBL" id="RBIL01000002">
    <property type="protein sequence ID" value="RKQ86834.1"/>
    <property type="molecule type" value="Genomic_DNA"/>
</dbReference>
<proteinExistence type="predicted"/>
<evidence type="ECO:0000256" key="1">
    <source>
        <dbReference type="SAM" id="MobiDB-lite"/>
    </source>
</evidence>
<feature type="compositionally biased region" description="Low complexity" evidence="1">
    <location>
        <begin position="97"/>
        <end position="112"/>
    </location>
</feature>
<keyword evidence="3" id="KW-1185">Reference proteome</keyword>
<feature type="region of interest" description="Disordered" evidence="1">
    <location>
        <begin position="88"/>
        <end position="127"/>
    </location>
</feature>
<name>A0A660L0T4_9ACTN</name>